<dbReference type="Proteomes" id="UP000030671">
    <property type="component" value="Unassembled WGS sequence"/>
</dbReference>
<gene>
    <name evidence="1" type="ORF">HETIRDRAFT_458691</name>
</gene>
<dbReference type="InParanoid" id="W4KBQ4"/>
<sequence length="85" mass="9496">MNMNGMRGADARTCSRTRSKSFRSWTALTLPSIFPIDASTADDVFNKTFHLRGRLGGRSRFFFCVRKYGGDEHGRKAAYRGTGLG</sequence>
<protein>
    <submittedName>
        <fullName evidence="1">Uncharacterized protein</fullName>
    </submittedName>
</protein>
<dbReference type="RefSeq" id="XP_009545543.1">
    <property type="nucleotide sequence ID" value="XM_009547248.1"/>
</dbReference>
<reference evidence="1 2" key="1">
    <citation type="journal article" date="2012" name="New Phytol.">
        <title>Insight into trade-off between wood decay and parasitism from the genome of a fungal forest pathogen.</title>
        <authorList>
            <person name="Olson A."/>
            <person name="Aerts A."/>
            <person name="Asiegbu F."/>
            <person name="Belbahri L."/>
            <person name="Bouzid O."/>
            <person name="Broberg A."/>
            <person name="Canback B."/>
            <person name="Coutinho P.M."/>
            <person name="Cullen D."/>
            <person name="Dalman K."/>
            <person name="Deflorio G."/>
            <person name="van Diepen L.T."/>
            <person name="Dunand C."/>
            <person name="Duplessis S."/>
            <person name="Durling M."/>
            <person name="Gonthier P."/>
            <person name="Grimwood J."/>
            <person name="Fossdal C.G."/>
            <person name="Hansson D."/>
            <person name="Henrissat B."/>
            <person name="Hietala A."/>
            <person name="Himmelstrand K."/>
            <person name="Hoffmeister D."/>
            <person name="Hogberg N."/>
            <person name="James T.Y."/>
            <person name="Karlsson M."/>
            <person name="Kohler A."/>
            <person name="Kues U."/>
            <person name="Lee Y.H."/>
            <person name="Lin Y.C."/>
            <person name="Lind M."/>
            <person name="Lindquist E."/>
            <person name="Lombard V."/>
            <person name="Lucas S."/>
            <person name="Lunden K."/>
            <person name="Morin E."/>
            <person name="Murat C."/>
            <person name="Park J."/>
            <person name="Raffaello T."/>
            <person name="Rouze P."/>
            <person name="Salamov A."/>
            <person name="Schmutz J."/>
            <person name="Solheim H."/>
            <person name="Stahlberg J."/>
            <person name="Velez H."/>
            <person name="de Vries R.P."/>
            <person name="Wiebenga A."/>
            <person name="Woodward S."/>
            <person name="Yakovlev I."/>
            <person name="Garbelotto M."/>
            <person name="Martin F."/>
            <person name="Grigoriev I.V."/>
            <person name="Stenlid J."/>
        </authorList>
    </citation>
    <scope>NUCLEOTIDE SEQUENCE [LARGE SCALE GENOMIC DNA]</scope>
    <source>
        <strain evidence="1 2">TC 32-1</strain>
    </source>
</reference>
<keyword evidence="2" id="KW-1185">Reference proteome</keyword>
<accession>W4KBQ4</accession>
<dbReference type="AlphaFoldDB" id="W4KBQ4"/>
<dbReference type="EMBL" id="KI925457">
    <property type="protein sequence ID" value="ETW83272.1"/>
    <property type="molecule type" value="Genomic_DNA"/>
</dbReference>
<dbReference type="HOGENOM" id="CLU_2512904_0_0_1"/>
<dbReference type="GeneID" id="20676938"/>
<organism evidence="1 2">
    <name type="scientific">Heterobasidion irregulare (strain TC 32-1)</name>
    <dbReference type="NCBI Taxonomy" id="747525"/>
    <lineage>
        <taxon>Eukaryota</taxon>
        <taxon>Fungi</taxon>
        <taxon>Dikarya</taxon>
        <taxon>Basidiomycota</taxon>
        <taxon>Agaricomycotina</taxon>
        <taxon>Agaricomycetes</taxon>
        <taxon>Russulales</taxon>
        <taxon>Bondarzewiaceae</taxon>
        <taxon>Heterobasidion</taxon>
        <taxon>Heterobasidion annosum species complex</taxon>
    </lineage>
</organism>
<proteinExistence type="predicted"/>
<dbReference type="KEGG" id="hir:HETIRDRAFT_458691"/>
<evidence type="ECO:0000313" key="2">
    <source>
        <dbReference type="Proteomes" id="UP000030671"/>
    </source>
</evidence>
<evidence type="ECO:0000313" key="1">
    <source>
        <dbReference type="EMBL" id="ETW83272.1"/>
    </source>
</evidence>
<name>W4KBQ4_HETIT</name>